<dbReference type="AlphaFoldDB" id="A0AA50W8V8"/>
<keyword evidence="15" id="KW-0496">Mitochondrion</keyword>
<dbReference type="CDD" id="cd00310">
    <property type="entry name" value="ATP-synt_Fo_a_6"/>
    <property type="match status" value="1"/>
</dbReference>
<keyword evidence="11 14" id="KW-0472">Membrane</keyword>
<feature type="transmembrane region" description="Helical" evidence="14">
    <location>
        <begin position="20"/>
        <end position="49"/>
    </location>
</feature>
<dbReference type="NCBIfam" id="TIGR01131">
    <property type="entry name" value="ATP_synt_6_or_A"/>
    <property type="match status" value="1"/>
</dbReference>
<evidence type="ECO:0000256" key="11">
    <source>
        <dbReference type="ARBA" id="ARBA00023136"/>
    </source>
</evidence>
<evidence type="ECO:0000256" key="1">
    <source>
        <dbReference type="ARBA" id="ARBA00002070"/>
    </source>
</evidence>
<keyword evidence="10" id="KW-0406">Ion transport</keyword>
<dbReference type="InterPro" id="IPR035908">
    <property type="entry name" value="F0_ATP_A_sf"/>
</dbReference>
<sequence length="224" mass="25548">MMMNLFSVFDPSSSMLISLNWISSLLIIFFIPLTFWVVPSRYMFIFIILVNNLNMNFKELLEKKMNMMNLIMFLSLLIMLFLNNFLGLFPYIFTSSSHLVFSLSLSLIFWVSFMMNGWLNHTNHMFAHLVPQGTPSMLMSFMVLVESLSNLIRSGTLSVRLSANMIAGHLLMTLISSTGSSLSLGLLMFMLISQILLIILELSVSFIQAYVFSVLSILYSVEVN</sequence>
<keyword evidence="8" id="KW-0375">Hydrogen ion transport</keyword>
<dbReference type="GO" id="GO:0005743">
    <property type="term" value="C:mitochondrial inner membrane"/>
    <property type="evidence" value="ECO:0007669"/>
    <property type="project" value="UniProtKB-SubCell"/>
</dbReference>
<comment type="function">
    <text evidence="1">Mitochondrial membrane ATP synthase (F(1)F(0) ATP synthase or Complex V) produces ATP from ADP in the presence of a proton gradient across the membrane which is generated by electron transport complexes of the respiratory chain. F-type ATPases consist of two structural domains, F(1) - containing the extramembraneous catalytic core and F(0) - containing the membrane proton channel, linked together by a central stalk and a peripheral stalk. During catalysis, ATP synthesis in the catalytic domain of F(1) is coupled via a rotary mechanism of the central stalk subunits to proton translocation. Key component of the proton channel; it may play a direct role in the translocation of protons across the membrane.</text>
</comment>
<keyword evidence="5" id="KW-0813">Transport</keyword>
<evidence type="ECO:0000256" key="12">
    <source>
        <dbReference type="ARBA" id="ARBA00023310"/>
    </source>
</evidence>
<feature type="transmembrane region" description="Helical" evidence="14">
    <location>
        <begin position="165"/>
        <end position="189"/>
    </location>
</feature>
<comment type="subcellular location">
    <subcellularLocation>
        <location evidence="2">Membrane</location>
        <topology evidence="2">Multi-pass membrane protein</topology>
    </subcellularLocation>
    <subcellularLocation>
        <location evidence="13">Mitochondrion inner membrane</location>
        <topology evidence="13">Multi-pass membrane protein</topology>
    </subcellularLocation>
</comment>
<evidence type="ECO:0000256" key="9">
    <source>
        <dbReference type="ARBA" id="ARBA00022989"/>
    </source>
</evidence>
<evidence type="ECO:0000256" key="4">
    <source>
        <dbReference type="ARBA" id="ARBA00011648"/>
    </source>
</evidence>
<dbReference type="PROSITE" id="PS00449">
    <property type="entry name" value="ATPASE_A"/>
    <property type="match status" value="1"/>
</dbReference>
<evidence type="ECO:0000256" key="3">
    <source>
        <dbReference type="ARBA" id="ARBA00006810"/>
    </source>
</evidence>
<keyword evidence="9 14" id="KW-1133">Transmembrane helix</keyword>
<protein>
    <recommendedName>
        <fullName evidence="13">ATP synthase subunit a</fullName>
    </recommendedName>
</protein>
<keyword evidence="7 14" id="KW-0812">Transmembrane</keyword>
<dbReference type="InterPro" id="IPR045083">
    <property type="entry name" value="ATP_synth_F0_asu_bact/mt"/>
</dbReference>
<dbReference type="PANTHER" id="PTHR11410:SF0">
    <property type="entry name" value="ATP SYNTHASE SUBUNIT A"/>
    <property type="match status" value="1"/>
</dbReference>
<comment type="similarity">
    <text evidence="3">Belongs to the ATPase A chain family.</text>
</comment>
<evidence type="ECO:0000256" key="8">
    <source>
        <dbReference type="ARBA" id="ARBA00022781"/>
    </source>
</evidence>
<evidence type="ECO:0000256" key="5">
    <source>
        <dbReference type="ARBA" id="ARBA00022448"/>
    </source>
</evidence>
<dbReference type="PRINTS" id="PR00123">
    <property type="entry name" value="ATPASEA"/>
</dbReference>
<evidence type="ECO:0000256" key="13">
    <source>
        <dbReference type="RuleBase" id="RU004450"/>
    </source>
</evidence>
<feature type="transmembrane region" description="Helical" evidence="14">
    <location>
        <begin position="196"/>
        <end position="219"/>
    </location>
</feature>
<feature type="transmembrane region" description="Helical" evidence="14">
    <location>
        <begin position="70"/>
        <end position="93"/>
    </location>
</feature>
<reference evidence="15" key="1">
    <citation type="submission" date="2023-06" db="EMBL/GenBank/DDBJ databases">
        <authorList>
            <person name="Zhang C.H."/>
            <person name="Zu G.H."/>
        </authorList>
    </citation>
    <scope>NUCLEOTIDE SEQUENCE</scope>
</reference>
<evidence type="ECO:0000256" key="14">
    <source>
        <dbReference type="SAM" id="Phobius"/>
    </source>
</evidence>
<name>A0AA50W8V8_9HYME</name>
<dbReference type="InterPro" id="IPR000568">
    <property type="entry name" value="ATP_synth_F0_asu"/>
</dbReference>
<accession>A0AA50W8V8</accession>
<geneLocation type="mitochondrion" evidence="15"/>
<evidence type="ECO:0000313" key="15">
    <source>
        <dbReference type="EMBL" id="WMH03353.1"/>
    </source>
</evidence>
<dbReference type="Pfam" id="PF00119">
    <property type="entry name" value="ATP-synt_A"/>
    <property type="match status" value="1"/>
</dbReference>
<proteinExistence type="inferred from homology"/>
<dbReference type="InterPro" id="IPR023011">
    <property type="entry name" value="ATP_synth_F0_asu_AS"/>
</dbReference>
<gene>
    <name evidence="15" type="primary">ATP6</name>
</gene>
<dbReference type="GO" id="GO:0046933">
    <property type="term" value="F:proton-transporting ATP synthase activity, rotational mechanism"/>
    <property type="evidence" value="ECO:0007669"/>
    <property type="project" value="TreeGrafter"/>
</dbReference>
<keyword evidence="6" id="KW-0138">CF(0)</keyword>
<dbReference type="Gene3D" id="1.20.120.220">
    <property type="entry name" value="ATP synthase, F0 complex, subunit A"/>
    <property type="match status" value="1"/>
</dbReference>
<evidence type="ECO:0000256" key="2">
    <source>
        <dbReference type="ARBA" id="ARBA00004141"/>
    </source>
</evidence>
<dbReference type="PANTHER" id="PTHR11410">
    <property type="entry name" value="ATP SYNTHASE SUBUNIT A"/>
    <property type="match status" value="1"/>
</dbReference>
<dbReference type="EMBL" id="OR120384">
    <property type="protein sequence ID" value="WMH03353.1"/>
    <property type="molecule type" value="Genomic_DNA"/>
</dbReference>
<feature type="transmembrane region" description="Helical" evidence="14">
    <location>
        <begin position="99"/>
        <end position="119"/>
    </location>
</feature>
<comment type="subunit">
    <text evidence="4">F-type ATPases have 2 components, CF(1) - the catalytic core - and CF(0) - the membrane proton channel. CF(1) has five subunits: alpha(3), beta(3), gamma(1), delta(1), epsilon(1). CF(0) has three main subunits: a, b and c.</text>
</comment>
<dbReference type="GO" id="GO:0045259">
    <property type="term" value="C:proton-transporting ATP synthase complex"/>
    <property type="evidence" value="ECO:0007669"/>
    <property type="project" value="UniProtKB-KW"/>
</dbReference>
<organism evidence="15">
    <name type="scientific">Encyrtus aurantii</name>
    <dbReference type="NCBI Taxonomy" id="2860127"/>
    <lineage>
        <taxon>Eukaryota</taxon>
        <taxon>Metazoa</taxon>
        <taxon>Ecdysozoa</taxon>
        <taxon>Arthropoda</taxon>
        <taxon>Hexapoda</taxon>
        <taxon>Insecta</taxon>
        <taxon>Pterygota</taxon>
        <taxon>Neoptera</taxon>
        <taxon>Endopterygota</taxon>
        <taxon>Hymenoptera</taxon>
        <taxon>Apocrita</taxon>
        <taxon>Proctotrupomorpha</taxon>
        <taxon>Chalcidoidea</taxon>
        <taxon>Encyrtidae</taxon>
        <taxon>Encyrtinae</taxon>
        <taxon>Encyrtus</taxon>
    </lineage>
</organism>
<evidence type="ECO:0000256" key="7">
    <source>
        <dbReference type="ARBA" id="ARBA00022692"/>
    </source>
</evidence>
<keyword evidence="12" id="KW-0066">ATP synthesis</keyword>
<evidence type="ECO:0000256" key="6">
    <source>
        <dbReference type="ARBA" id="ARBA00022547"/>
    </source>
</evidence>
<evidence type="ECO:0000256" key="10">
    <source>
        <dbReference type="ARBA" id="ARBA00023065"/>
    </source>
</evidence>
<dbReference type="SUPFAM" id="SSF81336">
    <property type="entry name" value="F1F0 ATP synthase subunit A"/>
    <property type="match status" value="1"/>
</dbReference>